<dbReference type="Gene3D" id="1.10.340.70">
    <property type="match status" value="2"/>
</dbReference>
<dbReference type="Pfam" id="PF07727">
    <property type="entry name" value="RVT_2"/>
    <property type="match status" value="1"/>
</dbReference>
<dbReference type="GO" id="GO:0003887">
    <property type="term" value="F:DNA-directed DNA polymerase activity"/>
    <property type="evidence" value="ECO:0007669"/>
    <property type="project" value="UniProtKB-KW"/>
</dbReference>
<feature type="compositionally biased region" description="Low complexity" evidence="21">
    <location>
        <begin position="1357"/>
        <end position="1367"/>
    </location>
</feature>
<reference evidence="25" key="1">
    <citation type="submission" date="2023-03" db="EMBL/GenBank/DDBJ databases">
        <title>Chromosome-scale reference genome and RAD-based genetic map of yellow starthistle (Centaurea solstitialis) reveal putative structural variation and QTLs associated with invader traits.</title>
        <authorList>
            <person name="Reatini B."/>
            <person name="Cang F.A."/>
            <person name="Jiang Q."/>
            <person name="Mckibben M.T.W."/>
            <person name="Barker M.S."/>
            <person name="Rieseberg L.H."/>
            <person name="Dlugosch K.M."/>
        </authorList>
    </citation>
    <scope>NUCLEOTIDE SEQUENCE</scope>
    <source>
        <strain evidence="25">CAN-66</strain>
        <tissue evidence="25">Leaf</tissue>
    </source>
</reference>
<feature type="region of interest" description="Disordered" evidence="21">
    <location>
        <begin position="1235"/>
        <end position="1388"/>
    </location>
</feature>
<dbReference type="GO" id="GO:0006310">
    <property type="term" value="P:DNA recombination"/>
    <property type="evidence" value="ECO:0007669"/>
    <property type="project" value="UniProtKB-KW"/>
</dbReference>
<name>A0AA38WDI9_9ASTR</name>
<dbReference type="FunFam" id="3.10.10.10:FF:000007">
    <property type="entry name" value="Retrovirus-related Pol polyprotein from transposon 17.6-like Protein"/>
    <property type="match status" value="2"/>
</dbReference>
<dbReference type="InterPro" id="IPR000477">
    <property type="entry name" value="RT_dom"/>
</dbReference>
<dbReference type="InterPro" id="IPR001584">
    <property type="entry name" value="Integrase_cat-core"/>
</dbReference>
<dbReference type="CDD" id="cd09274">
    <property type="entry name" value="RNase_HI_RT_Ty3"/>
    <property type="match status" value="2"/>
</dbReference>
<dbReference type="CDD" id="cd00303">
    <property type="entry name" value="retropepsin_like"/>
    <property type="match status" value="2"/>
</dbReference>
<proteinExistence type="predicted"/>
<evidence type="ECO:0000256" key="8">
    <source>
        <dbReference type="ARBA" id="ARBA00022759"/>
    </source>
</evidence>
<dbReference type="GO" id="GO:0004190">
    <property type="term" value="F:aspartic-type endopeptidase activity"/>
    <property type="evidence" value="ECO:0007669"/>
    <property type="project" value="UniProtKB-KW"/>
</dbReference>
<evidence type="ECO:0000259" key="22">
    <source>
        <dbReference type="PROSITE" id="PS50158"/>
    </source>
</evidence>
<keyword evidence="13" id="KW-0239">DNA-directed DNA polymerase</keyword>
<dbReference type="InterPro" id="IPR045358">
    <property type="entry name" value="Ty3_capsid"/>
</dbReference>
<dbReference type="InterPro" id="IPR012337">
    <property type="entry name" value="RNaseH-like_sf"/>
</dbReference>
<evidence type="ECO:0000259" key="23">
    <source>
        <dbReference type="PROSITE" id="PS50878"/>
    </source>
</evidence>
<dbReference type="InterPro" id="IPR021109">
    <property type="entry name" value="Peptidase_aspartic_dom_sf"/>
</dbReference>
<dbReference type="Gene3D" id="2.40.70.10">
    <property type="entry name" value="Acid Proteases"/>
    <property type="match status" value="2"/>
</dbReference>
<evidence type="ECO:0000313" key="25">
    <source>
        <dbReference type="EMBL" id="KAJ9544371.1"/>
    </source>
</evidence>
<evidence type="ECO:0000256" key="19">
    <source>
        <dbReference type="ARBA" id="ARBA00057243"/>
    </source>
</evidence>
<dbReference type="InterPro" id="IPR013103">
    <property type="entry name" value="RVT_2"/>
</dbReference>
<dbReference type="EC" id="2.7.7.49" evidence="1"/>
<dbReference type="Gene3D" id="4.10.60.10">
    <property type="entry name" value="Zinc finger, CCHC-type"/>
    <property type="match status" value="2"/>
</dbReference>
<feature type="domain" description="CCHC-type" evidence="22">
    <location>
        <begin position="1784"/>
        <end position="1799"/>
    </location>
</feature>
<gene>
    <name evidence="25" type="ORF">OSB04_024078</name>
</gene>
<dbReference type="PROSITE" id="PS50994">
    <property type="entry name" value="INTEGRASE"/>
    <property type="match status" value="2"/>
</dbReference>
<dbReference type="SUPFAM" id="SSF56672">
    <property type="entry name" value="DNA/RNA polymerases"/>
    <property type="match status" value="3"/>
</dbReference>
<dbReference type="Pfam" id="PF00078">
    <property type="entry name" value="RVT_1"/>
    <property type="match status" value="2"/>
</dbReference>
<evidence type="ECO:0000256" key="7">
    <source>
        <dbReference type="ARBA" id="ARBA00022750"/>
    </source>
</evidence>
<dbReference type="EMBL" id="JARYMX010000006">
    <property type="protein sequence ID" value="KAJ9544371.1"/>
    <property type="molecule type" value="Genomic_DNA"/>
</dbReference>
<evidence type="ECO:0000313" key="26">
    <source>
        <dbReference type="Proteomes" id="UP001172457"/>
    </source>
</evidence>
<dbReference type="SUPFAM" id="SSF53098">
    <property type="entry name" value="Ribonuclease H-like"/>
    <property type="match status" value="2"/>
</dbReference>
<dbReference type="PANTHER" id="PTHR37984">
    <property type="entry name" value="PROTEIN CBG26694"/>
    <property type="match status" value="1"/>
</dbReference>
<keyword evidence="9" id="KW-0378">Hydrolase</keyword>
<dbReference type="InterPro" id="IPR056924">
    <property type="entry name" value="SH3_Tf2-1"/>
</dbReference>
<dbReference type="Proteomes" id="UP001172457">
    <property type="component" value="Chromosome 6"/>
</dbReference>
<dbReference type="SUPFAM" id="SSF50630">
    <property type="entry name" value="Acid proteases"/>
    <property type="match status" value="2"/>
</dbReference>
<dbReference type="PROSITE" id="PS00141">
    <property type="entry name" value="ASP_PROTEASE"/>
    <property type="match status" value="2"/>
</dbReference>
<evidence type="ECO:0000256" key="2">
    <source>
        <dbReference type="ARBA" id="ARBA00022670"/>
    </source>
</evidence>
<evidence type="ECO:0000256" key="6">
    <source>
        <dbReference type="ARBA" id="ARBA00022723"/>
    </source>
</evidence>
<keyword evidence="12" id="KW-0695">RNA-directed DNA polymerase</keyword>
<feature type="domain" description="CCHC-type" evidence="22">
    <location>
        <begin position="60"/>
        <end position="75"/>
    </location>
</feature>
<keyword evidence="7" id="KW-0064">Aspartyl protease</keyword>
<accession>A0AA38WDI9</accession>
<feature type="domain" description="Integrase catalytic" evidence="24">
    <location>
        <begin position="2593"/>
        <end position="2756"/>
    </location>
</feature>
<keyword evidence="4" id="KW-0548">Nucleotidyltransferase</keyword>
<protein>
    <recommendedName>
        <fullName evidence="1">RNA-directed DNA polymerase</fullName>
        <ecNumber evidence="1">2.7.7.49</ecNumber>
    </recommendedName>
    <alternativeName>
        <fullName evidence="16">Gag-Pol-p199</fullName>
    </alternativeName>
    <alternativeName>
        <fullName evidence="17">TY1A-TY1B</fullName>
    </alternativeName>
    <alternativeName>
        <fullName evidence="18">p190</fullName>
    </alternativeName>
</protein>
<keyword evidence="2" id="KW-0645">Protease</keyword>
<feature type="domain" description="CCHC-type" evidence="22">
    <location>
        <begin position="42"/>
        <end position="57"/>
    </location>
</feature>
<evidence type="ECO:0000256" key="21">
    <source>
        <dbReference type="SAM" id="MobiDB-lite"/>
    </source>
</evidence>
<keyword evidence="14" id="KW-0238">DNA-binding</keyword>
<feature type="compositionally biased region" description="Polar residues" evidence="21">
    <location>
        <begin position="1235"/>
        <end position="1262"/>
    </location>
</feature>
<dbReference type="GO" id="GO:0015074">
    <property type="term" value="P:DNA integration"/>
    <property type="evidence" value="ECO:0007669"/>
    <property type="project" value="UniProtKB-KW"/>
</dbReference>
<evidence type="ECO:0000256" key="14">
    <source>
        <dbReference type="ARBA" id="ARBA00023125"/>
    </source>
</evidence>
<feature type="compositionally biased region" description="Low complexity" evidence="21">
    <location>
        <begin position="1327"/>
        <end position="1349"/>
    </location>
</feature>
<dbReference type="Gene3D" id="3.30.70.270">
    <property type="match status" value="4"/>
</dbReference>
<keyword evidence="6" id="KW-0479">Metal-binding</keyword>
<keyword evidence="3" id="KW-0808">Transferase</keyword>
<dbReference type="Pfam" id="PF24626">
    <property type="entry name" value="SH3_Tf2-1"/>
    <property type="match status" value="2"/>
</dbReference>
<dbReference type="InterPro" id="IPR041373">
    <property type="entry name" value="RT_RNaseH"/>
</dbReference>
<dbReference type="SMART" id="SM00343">
    <property type="entry name" value="ZnF_C2HC"/>
    <property type="match status" value="4"/>
</dbReference>
<feature type="compositionally biased region" description="Pro residues" evidence="21">
    <location>
        <begin position="1369"/>
        <end position="1388"/>
    </location>
</feature>
<dbReference type="GO" id="GO:0006508">
    <property type="term" value="P:proteolysis"/>
    <property type="evidence" value="ECO:0007669"/>
    <property type="project" value="UniProtKB-KW"/>
</dbReference>
<organism evidence="25 26">
    <name type="scientific">Centaurea solstitialis</name>
    <name type="common">yellow star-thistle</name>
    <dbReference type="NCBI Taxonomy" id="347529"/>
    <lineage>
        <taxon>Eukaryota</taxon>
        <taxon>Viridiplantae</taxon>
        <taxon>Streptophyta</taxon>
        <taxon>Embryophyta</taxon>
        <taxon>Tracheophyta</taxon>
        <taxon>Spermatophyta</taxon>
        <taxon>Magnoliopsida</taxon>
        <taxon>eudicotyledons</taxon>
        <taxon>Gunneridae</taxon>
        <taxon>Pentapetalae</taxon>
        <taxon>asterids</taxon>
        <taxon>campanulids</taxon>
        <taxon>Asterales</taxon>
        <taxon>Asteraceae</taxon>
        <taxon>Carduoideae</taxon>
        <taxon>Cardueae</taxon>
        <taxon>Centaureinae</taxon>
        <taxon>Centaurea</taxon>
    </lineage>
</organism>
<evidence type="ECO:0000256" key="16">
    <source>
        <dbReference type="ARBA" id="ARBA00030524"/>
    </source>
</evidence>
<keyword evidence="11" id="KW-0229">DNA integration</keyword>
<comment type="function">
    <text evidence="19">Capsid protein (CA) is the structural component of the virus-like particle (VLP), forming the shell that encapsulates the retrotransposons dimeric RNA genome. The particles are assembled from trimer-clustered units and there are holes in the capsid shells that allow for the diffusion of macromolecules. CA also has nucleocapsid-like chaperone activity, promoting primer tRNA(i)-Met annealing to the multipartite primer-binding site (PBS), dimerization of Ty1 RNA and initiation of reverse transcription.</text>
</comment>
<feature type="compositionally biased region" description="Basic and acidic residues" evidence="21">
    <location>
        <begin position="3244"/>
        <end position="3268"/>
    </location>
</feature>
<feature type="domain" description="Reverse transcriptase" evidence="23">
    <location>
        <begin position="347"/>
        <end position="526"/>
    </location>
</feature>
<dbReference type="InterPro" id="IPR036397">
    <property type="entry name" value="RNaseH_sf"/>
</dbReference>
<dbReference type="InterPro" id="IPR043128">
    <property type="entry name" value="Rev_trsase/Diguanyl_cyclase"/>
</dbReference>
<feature type="region of interest" description="Disordered" evidence="21">
    <location>
        <begin position="3239"/>
        <end position="3276"/>
    </location>
</feature>
<evidence type="ECO:0000256" key="3">
    <source>
        <dbReference type="ARBA" id="ARBA00022679"/>
    </source>
</evidence>
<keyword evidence="26" id="KW-1185">Reference proteome</keyword>
<dbReference type="Gene3D" id="3.10.10.10">
    <property type="entry name" value="HIV Type 1 Reverse Transcriptase, subunit A, domain 1"/>
    <property type="match status" value="2"/>
</dbReference>
<evidence type="ECO:0000256" key="12">
    <source>
        <dbReference type="ARBA" id="ARBA00022918"/>
    </source>
</evidence>
<dbReference type="Pfam" id="PF19259">
    <property type="entry name" value="Ty3_capsid"/>
    <property type="match status" value="1"/>
</dbReference>
<evidence type="ECO:0000256" key="9">
    <source>
        <dbReference type="ARBA" id="ARBA00022801"/>
    </source>
</evidence>
<evidence type="ECO:0000256" key="10">
    <source>
        <dbReference type="ARBA" id="ARBA00022842"/>
    </source>
</evidence>
<dbReference type="InterPro" id="IPR001878">
    <property type="entry name" value="Znf_CCHC"/>
</dbReference>
<evidence type="ECO:0000256" key="20">
    <source>
        <dbReference type="PROSITE-ProRule" id="PRU00047"/>
    </source>
</evidence>
<dbReference type="GO" id="GO:0003964">
    <property type="term" value="F:RNA-directed DNA polymerase activity"/>
    <property type="evidence" value="ECO:0007669"/>
    <property type="project" value="UniProtKB-KW"/>
</dbReference>
<keyword evidence="8" id="KW-0255">Endonuclease</keyword>
<keyword evidence="5" id="KW-0540">Nuclease</keyword>
<dbReference type="PROSITE" id="PS50158">
    <property type="entry name" value="ZF_CCHC"/>
    <property type="match status" value="4"/>
</dbReference>
<evidence type="ECO:0000256" key="18">
    <source>
        <dbReference type="ARBA" id="ARBA00033113"/>
    </source>
</evidence>
<feature type="domain" description="Integrase catalytic" evidence="24">
    <location>
        <begin position="869"/>
        <end position="1032"/>
    </location>
</feature>
<dbReference type="GO" id="GO:0008270">
    <property type="term" value="F:zinc ion binding"/>
    <property type="evidence" value="ECO:0007669"/>
    <property type="project" value="UniProtKB-KW"/>
</dbReference>
<evidence type="ECO:0000256" key="17">
    <source>
        <dbReference type="ARBA" id="ARBA00032154"/>
    </source>
</evidence>
<dbReference type="GO" id="GO:0003677">
    <property type="term" value="F:DNA binding"/>
    <property type="evidence" value="ECO:0007669"/>
    <property type="project" value="UniProtKB-KW"/>
</dbReference>
<dbReference type="GO" id="GO:0004519">
    <property type="term" value="F:endonuclease activity"/>
    <property type="evidence" value="ECO:0007669"/>
    <property type="project" value="UniProtKB-KW"/>
</dbReference>
<dbReference type="Gene3D" id="3.30.420.10">
    <property type="entry name" value="Ribonuclease H-like superfamily/Ribonuclease H"/>
    <property type="match status" value="2"/>
</dbReference>
<dbReference type="Pfam" id="PF08284">
    <property type="entry name" value="RVP_2"/>
    <property type="match status" value="2"/>
</dbReference>
<evidence type="ECO:0000256" key="4">
    <source>
        <dbReference type="ARBA" id="ARBA00022695"/>
    </source>
</evidence>
<dbReference type="PROSITE" id="PS50878">
    <property type="entry name" value="RT_POL"/>
    <property type="match status" value="2"/>
</dbReference>
<feature type="domain" description="CCHC-type" evidence="22">
    <location>
        <begin position="1766"/>
        <end position="1781"/>
    </location>
</feature>
<keyword evidence="20" id="KW-0862">Zinc</keyword>
<feature type="domain" description="Reverse transcriptase" evidence="23">
    <location>
        <begin position="2071"/>
        <end position="2250"/>
    </location>
</feature>
<dbReference type="InterPro" id="IPR001969">
    <property type="entry name" value="Aspartic_peptidase_AS"/>
</dbReference>
<evidence type="ECO:0000256" key="13">
    <source>
        <dbReference type="ARBA" id="ARBA00022932"/>
    </source>
</evidence>
<dbReference type="CDD" id="cd01647">
    <property type="entry name" value="RT_LTR"/>
    <property type="match status" value="2"/>
</dbReference>
<dbReference type="InterPro" id="IPR050951">
    <property type="entry name" value="Retrovirus_Pol_polyprotein"/>
</dbReference>
<evidence type="ECO:0000256" key="5">
    <source>
        <dbReference type="ARBA" id="ARBA00022722"/>
    </source>
</evidence>
<dbReference type="InterPro" id="IPR043502">
    <property type="entry name" value="DNA/RNA_pol_sf"/>
</dbReference>
<keyword evidence="15" id="KW-0233">DNA recombination</keyword>
<dbReference type="Pfam" id="PF17921">
    <property type="entry name" value="Integrase_H2C2"/>
    <property type="match status" value="2"/>
</dbReference>
<dbReference type="PANTHER" id="PTHR37984:SF5">
    <property type="entry name" value="PROTEIN NYNRIN-LIKE"/>
    <property type="match status" value="1"/>
</dbReference>
<sequence>MGKDRRVTRSYGLQTQMAERERGTNQKCGKCGNLHGGRCIVCSRCGRGGHTDKGCKKGTCFECGSLNHYRNDCPKLNQRPYANRVQPANQATQANQANQGNRGGLARGRAFVIGAEEAKQNPDVVTGTFLLNNYPATVLFDSGADRSFVSLEFRPKINKKSLNLKEDHIIEYSNGELVKADKIIRKCTLGLSGKDFSIDLIPIKIGSFDIIVGMDWMSKHRATICCAEKIVVIALPDGRFLEVYGDKPKRDIKIVSFMKMRNHLRKECVAFMAHVVDKSAKEKQIQDIPIVRDFPEVFPEELPGLPPQRQVEFHIDIIPGAGPVARSPYRLAPSEMQELSNQLQELLDKGFIRPSSSPWGAPVLFVKKKDGSFRMCIDYRELNKITIKNRYPLPRIDDLFDQLQGATYFSKIDLRSGYHQMRVREENIAKTAFRTRYGHYEFLVMPFGLTNAPAVFMDLMNRVCRPYLDKFVIVFIDDILIYSQSKEDHEQHLRLVLELLKAEKLYAKFSKCEFWIREVHFLGHVVNEEGIHVDPAKIEAVKKWEAPKTPTEIRQFLGLAGYYRRFIANFSKIAQPLTTLTQKDKKFVWGEKQEEAFQLLKHKLCNAPILALPEGTDNFVVYCDASHQGLGCVLMQNEKVIAYASRQLKVHEKNYTTHDLELGAVVFALKIWRHYLYGTKCTIFTDHKSLQHILDQKMLNMRQRRWVELLSDYDCEIKYHPGKANVVADALSRKERVKPTRARAMGVLVQTSLKSQILEAQREALMTDNIKKETLHGVEKEFEKKGDGVCYFKGRIWIPSVEQLRKMIMDEAHQSKYSIHPGSDKMYKGLKEHYWWPGMKRDIATYVSKCLTCAKVKAEHQKPSGLLQQPEIPEWKWEQISMDFVTKLPKTKKGHDTIWVIVDRLTKSAHFLPIKETYSIDKLARLYVDEVVMRHGVPISIISDRDSRFTSRFWQSLQAALGTRVDLSTAYHPQTDGQTERTIQTLEDMLRACVIEFGGSWDDHLPLVEFSYNNSYHASIQCAPYEALYGRKCRSPLNWLEVGENKLFRPDVVQETTDKIKMVQEKLKTARDRQKSYADNRRKPLEFQVGDKVLLKASPWKGLIRFGKKGKLSPRFVGPFEVVERIGPVAYRLNLPMELSSIHDTFHVSNLKKCLSEETVILPLDEIQIDGKLRASEEPIEILDQETKQLRRSKIPIVKVRWNSRHGPEFTWERKAFMKDKYPHLFTKDRFVTMSQETDPSEHQSLGSHGPSRSRSVASRSQTIDRERDPYSDSDADSHQVPVRPASPARPYGPETHYGLRGRRTARKSVPLPTRMTFRIPSGDGAGPSRVRGQGGSSSSSSSSSTSSGSPPPYRPSSPIARVARPSPDTRPPPVVQPPPIAPVPRHPPVARAPVLCLRGMTPLERQEVERLARGQDIHEHMIDHHDHMIDSLIGVAGADSQQLSRVVALLGHTMDSLSHLYTLVYVVIALAIILNMPPRREDPELARLVSEQVIASLPNIVSQVAAGFNTNQNQNHERRERECTYKSFRSCNPKEFHGTEGAVGLLTWIEGMESVLHISKCTEGNKVQYAACLLQGRALTWWNTQIQTRGREATNQISWEDFKKMLKDEFCPRSEMQKLEAELWHHEMKGNDVTTYTTRFHELAKLVPHLVTPEQNRVDRYVWGLSPVIRGNVTAADPKTLQEAVNLANRLTNNAVRSGTFLSDGAKGKRKIEESTKPQFRGKMGKDRRVTRSYGLQTQMAERERGTNQKCGKCGNLHGGRCIVCSRCGRGGHTDKGCKKGTCFECGSLNHYRNDCPKLNQRPYANRVQPANQATQANQANQGNRGGLARGRAFVIGAEEAKQNPDVVTGTFLLNNYPATVLFDSGADRSFVSLEFRPKINKKSLNLKEDHIIEYSNGELVKADKIIRKCTLGLSGKDFSIDLIPIKIGSFDIIVGMDWMSKHRATICCAEKIVVIALPDGRFLEVYGDKPKRDIKIVSFMKMRNHLRKECVAFMAHVVDKSAKEKQIQDIPIVRDFPEVFPEELPGLPPQRQVEFHIDIIPGAGPVARSPYRLAPSEMQELSNQLQELLDKGFIRPSSSPWGAPVLFVKKKDGSFRMCIDYRELNKITIKNRYPLPRIDDLFDQLQGATYFSKIDLRSGYHQMRVREENIAKTAFRTRYGHYEFLVMPFGLTNAPAVFMDLMNRVCRPYLDKFVIVFIDDILIYSQSKEDHEQHLRLVLELLKAEKLYAKFSKCEFWIREVHFLGHVVNEEGIHVDPAKIEAVKKWEAPKTPTEIRQFLGLAGYYRRFIANFSKIAQPLTTLTQKDKKFVWGEKQEEAFQLLKHKLCNAPILALPEGTDNFVVYCDASHQGLGCVLMQNEKVIAYASRQLKVHEKNYTTHDLELGAVVFALKIWRHYLYGTKCTIFTDHKSLQHILDQKMLNMRQRRWVELLSDYDCEIKYHPGKANVVADALSRKERVKPTRARAMGVLVQTSLKSQILEAQREALMTDNIKKETLHGVEKEFEKKGDGVCYFKGRIWIPSVEQLRKMIMDEAHQSKYSIHPGSDKMYKGLKEHYWWPGMKRDIATYVSKCLTCAKVKAEHQKPSGLLQQPEIPEWKWEQISMDFVTKLPKTKKGHDTIWVIVDRLTKSAHFLPIKETYSIDKLARLYVDEVVMRHGVPISIISDRDSRFTSRFWQSLQAALGTRVDLSTAYHPQTDGQTERTIQTLEDMLRACVIEFGGSWDDHLPLVEFSYNNSYHASIQCAPYEALYGRKCRSPLNWLEVGENKLFRPDVVQETTDKIKMVQEKLKTARDRQKSYADNRRKPLEFQVGDKVLLKASPWKGLIRFGKKGKLSPRFVGPFEVVERIGPVAYRLNLPMELSSIHDTFHVSNLKKCLSEETVILPLDEIQIDGKLRASEEPIEILDQETKQLRRSKIPIVKVRWNSRHGPEFTWERKAFMKDKYPHLFTKDRFGTVKLRTYDKPIVSFRVNSIGPGLYRISSLTDPHQTLERGVTAMKAEMQSMYDNLVWELTDLPQHYKAVGNKLVSKRKETWMLTEDVYLLQADGFVDPKNPNKVCKFPKSIYGFKQASRSWNLHFDERIKEFGFSKSEFDPCVYTKFSGSILTFLVLYVDDILLIGNDIPTLQGVKPWLGKCFQMKDLGEAAYILGIMIYRNRSRRLIGLSQSTYIDKILKRFRMDESKKGFIPMQHHMVLSSEDEISVTGYTDASFQIDRDDFRSHSCQGTMRRSQVKTCTQEVSPHPSDHWIGRRKNMQDSDGRECRRFADKAASYSNA</sequence>
<dbReference type="FunFam" id="3.30.70.270:FF:000026">
    <property type="entry name" value="Transposon Ty3-G Gag-Pol polyprotein"/>
    <property type="match status" value="2"/>
</dbReference>
<comment type="caution">
    <text evidence="25">The sequence shown here is derived from an EMBL/GenBank/DDBJ whole genome shotgun (WGS) entry which is preliminary data.</text>
</comment>
<dbReference type="InterPro" id="IPR041588">
    <property type="entry name" value="Integrase_H2C2"/>
</dbReference>
<keyword evidence="10" id="KW-0460">Magnesium</keyword>
<evidence type="ECO:0000256" key="15">
    <source>
        <dbReference type="ARBA" id="ARBA00023172"/>
    </source>
</evidence>
<evidence type="ECO:0000256" key="1">
    <source>
        <dbReference type="ARBA" id="ARBA00012493"/>
    </source>
</evidence>
<dbReference type="Pfam" id="PF17917">
    <property type="entry name" value="RT_RNaseH"/>
    <property type="match status" value="2"/>
</dbReference>
<evidence type="ECO:0000256" key="11">
    <source>
        <dbReference type="ARBA" id="ARBA00022908"/>
    </source>
</evidence>
<evidence type="ECO:0000259" key="24">
    <source>
        <dbReference type="PROSITE" id="PS50994"/>
    </source>
</evidence>
<dbReference type="FunFam" id="3.30.420.10:FF:000032">
    <property type="entry name" value="Retrovirus-related Pol polyprotein from transposon 297-like Protein"/>
    <property type="match status" value="2"/>
</dbReference>
<keyword evidence="20" id="KW-0863">Zinc-finger</keyword>